<feature type="domain" description="Serine aminopeptidase S33" evidence="2">
    <location>
        <begin position="27"/>
        <end position="262"/>
    </location>
</feature>
<protein>
    <submittedName>
        <fullName evidence="3">Carboxylesterase</fullName>
        <ecNumber evidence="3">3.1.1.1</ecNumber>
    </submittedName>
</protein>
<dbReference type="PANTHER" id="PTHR43798:SF33">
    <property type="entry name" value="HYDROLASE, PUTATIVE (AFU_ORTHOLOGUE AFUA_2G14860)-RELATED"/>
    <property type="match status" value="1"/>
</dbReference>
<sequence>MSDPKSITVIPPLNLKSLRLDGGTHGVLLFHGLSSSPMELQFVARGLQRAGYSVVAPVIAGYTHGLSSESGQNVGANEWIVTALREFDALAERCETVSVGGLCIGAVLSLRVAALRTNRISSVLAMSTALHFDGWANPWYTHFLRLARYLPFARRIAISEGEPYGLKDTRMRAWVKRQMQVSGDSSAGAAVLMVDDLLKSRDLIALAKSSLAQITSPTLLIHAREDECASPKSSYEVASKVKATRIEILILTNSYHMVSLDQEKNTVISAMIRFLADDAKPAVNKVSAVPPTQSSESLQLAPLTRT</sequence>
<keyword evidence="4" id="KW-1185">Reference proteome</keyword>
<accession>A0A6H2HE18</accession>
<name>A0A6H2HE18_9BURK</name>
<dbReference type="InterPro" id="IPR050266">
    <property type="entry name" value="AB_hydrolase_sf"/>
</dbReference>
<dbReference type="PANTHER" id="PTHR43798">
    <property type="entry name" value="MONOACYLGLYCEROL LIPASE"/>
    <property type="match status" value="1"/>
</dbReference>
<gene>
    <name evidence="3" type="primary">est</name>
    <name evidence="3" type="ORF">HC248_03459</name>
</gene>
<dbReference type="KEGG" id="pvac:HC248_03459"/>
<dbReference type="Pfam" id="PF12146">
    <property type="entry name" value="Hydrolase_4"/>
    <property type="match status" value="1"/>
</dbReference>
<evidence type="ECO:0000313" key="4">
    <source>
        <dbReference type="Proteomes" id="UP000502041"/>
    </source>
</evidence>
<proteinExistence type="predicted"/>
<evidence type="ECO:0000313" key="3">
    <source>
        <dbReference type="EMBL" id="QJC58122.1"/>
    </source>
</evidence>
<feature type="region of interest" description="Disordered" evidence="1">
    <location>
        <begin position="286"/>
        <end position="306"/>
    </location>
</feature>
<dbReference type="EMBL" id="CP051461">
    <property type="protein sequence ID" value="QJC58122.1"/>
    <property type="molecule type" value="Genomic_DNA"/>
</dbReference>
<dbReference type="GO" id="GO:0106435">
    <property type="term" value="F:carboxylesterase activity"/>
    <property type="evidence" value="ECO:0007669"/>
    <property type="project" value="UniProtKB-EC"/>
</dbReference>
<dbReference type="InterPro" id="IPR022742">
    <property type="entry name" value="Hydrolase_4"/>
</dbReference>
<keyword evidence="3" id="KW-0378">Hydrolase</keyword>
<dbReference type="SUPFAM" id="SSF53474">
    <property type="entry name" value="alpha/beta-Hydrolases"/>
    <property type="match status" value="1"/>
</dbReference>
<dbReference type="AlphaFoldDB" id="A0A6H2HE18"/>
<dbReference type="RefSeq" id="WP_168923525.1">
    <property type="nucleotide sequence ID" value="NZ_CP051461.1"/>
</dbReference>
<dbReference type="InterPro" id="IPR029058">
    <property type="entry name" value="AB_hydrolase_fold"/>
</dbReference>
<dbReference type="GO" id="GO:0016020">
    <property type="term" value="C:membrane"/>
    <property type="evidence" value="ECO:0007669"/>
    <property type="project" value="TreeGrafter"/>
</dbReference>
<dbReference type="Gene3D" id="3.40.50.1820">
    <property type="entry name" value="alpha/beta hydrolase"/>
    <property type="match status" value="1"/>
</dbReference>
<dbReference type="EC" id="3.1.1.1" evidence="3"/>
<evidence type="ECO:0000256" key="1">
    <source>
        <dbReference type="SAM" id="MobiDB-lite"/>
    </source>
</evidence>
<dbReference type="Proteomes" id="UP000502041">
    <property type="component" value="Chromosome"/>
</dbReference>
<evidence type="ECO:0000259" key="2">
    <source>
        <dbReference type="Pfam" id="PF12146"/>
    </source>
</evidence>
<reference evidence="3 4" key="1">
    <citation type="submission" date="2020-04" db="EMBL/GenBank/DDBJ databases">
        <title>Complete genome of a Psychrophilic, Marine, Gas Vacuolate Bacterium Polaromonas vacuolata KCTC 22033T.</title>
        <authorList>
            <person name="Hwang K."/>
            <person name="Kim K.M."/>
        </authorList>
    </citation>
    <scope>NUCLEOTIDE SEQUENCE [LARGE SCALE GENOMIC DNA]</scope>
    <source>
        <strain evidence="3 4">KCTC 22033</strain>
    </source>
</reference>
<organism evidence="3 4">
    <name type="scientific">Polaromonas vacuolata</name>
    <dbReference type="NCBI Taxonomy" id="37448"/>
    <lineage>
        <taxon>Bacteria</taxon>
        <taxon>Pseudomonadati</taxon>
        <taxon>Pseudomonadota</taxon>
        <taxon>Betaproteobacteria</taxon>
        <taxon>Burkholderiales</taxon>
        <taxon>Comamonadaceae</taxon>
        <taxon>Polaromonas</taxon>
    </lineage>
</organism>